<evidence type="ECO:0000256" key="6">
    <source>
        <dbReference type="ARBA" id="ARBA00022692"/>
    </source>
</evidence>
<dbReference type="GO" id="GO:0005886">
    <property type="term" value="C:plasma membrane"/>
    <property type="evidence" value="ECO:0007669"/>
    <property type="project" value="UniProtKB-SubCell"/>
</dbReference>
<dbReference type="EMBL" id="BKZW01000002">
    <property type="protein sequence ID" value="GER90680.1"/>
    <property type="molecule type" value="Genomic_DNA"/>
</dbReference>
<dbReference type="GO" id="GO:0016682">
    <property type="term" value="F:oxidoreductase activity, acting on diphenols and related substances as donors, oxygen as acceptor"/>
    <property type="evidence" value="ECO:0007669"/>
    <property type="project" value="TreeGrafter"/>
</dbReference>
<keyword evidence="7 12" id="KW-0479">Metal-binding</keyword>
<keyword evidence="9 12" id="KW-1133">Transmembrane helix</keyword>
<dbReference type="RefSeq" id="WP_151758383.1">
    <property type="nucleotide sequence ID" value="NZ_BKZW01000002.1"/>
</dbReference>
<dbReference type="Pfam" id="PF01654">
    <property type="entry name" value="Cyt_bd_oxida_I"/>
    <property type="match status" value="1"/>
</dbReference>
<keyword evidence="4 12" id="KW-1003">Cell membrane</keyword>
<feature type="transmembrane region" description="Helical" evidence="12">
    <location>
        <begin position="329"/>
        <end position="352"/>
    </location>
</feature>
<dbReference type="PIRSF" id="PIRSF006446">
    <property type="entry name" value="Cyt_quinol_oxidase_1"/>
    <property type="match status" value="1"/>
</dbReference>
<evidence type="ECO:0000313" key="13">
    <source>
        <dbReference type="EMBL" id="GER90680.1"/>
    </source>
</evidence>
<dbReference type="GO" id="GO:0020037">
    <property type="term" value="F:heme binding"/>
    <property type="evidence" value="ECO:0007669"/>
    <property type="project" value="TreeGrafter"/>
</dbReference>
<keyword evidence="5 12" id="KW-0349">Heme</keyword>
<evidence type="ECO:0000256" key="10">
    <source>
        <dbReference type="ARBA" id="ARBA00023004"/>
    </source>
</evidence>
<keyword evidence="14" id="KW-1185">Reference proteome</keyword>
<evidence type="ECO:0000256" key="11">
    <source>
        <dbReference type="ARBA" id="ARBA00023136"/>
    </source>
</evidence>
<feature type="transmembrane region" description="Helical" evidence="12">
    <location>
        <begin position="127"/>
        <end position="150"/>
    </location>
</feature>
<evidence type="ECO:0000256" key="5">
    <source>
        <dbReference type="ARBA" id="ARBA00022617"/>
    </source>
</evidence>
<feature type="transmembrane region" description="Helical" evidence="12">
    <location>
        <begin position="217"/>
        <end position="236"/>
    </location>
</feature>
<dbReference type="PANTHER" id="PTHR30365">
    <property type="entry name" value="CYTOCHROME D UBIQUINOL OXIDASE"/>
    <property type="match status" value="1"/>
</dbReference>
<feature type="transmembrane region" description="Helical" evidence="12">
    <location>
        <begin position="413"/>
        <end position="436"/>
    </location>
</feature>
<evidence type="ECO:0000256" key="3">
    <source>
        <dbReference type="ARBA" id="ARBA00022448"/>
    </source>
</evidence>
<evidence type="ECO:0000256" key="9">
    <source>
        <dbReference type="ARBA" id="ARBA00022989"/>
    </source>
</evidence>
<organism evidence="13 14">
    <name type="scientific">Dictyobacter vulcani</name>
    <dbReference type="NCBI Taxonomy" id="2607529"/>
    <lineage>
        <taxon>Bacteria</taxon>
        <taxon>Bacillati</taxon>
        <taxon>Chloroflexota</taxon>
        <taxon>Ktedonobacteria</taxon>
        <taxon>Ktedonobacterales</taxon>
        <taxon>Dictyobacteraceae</taxon>
        <taxon>Dictyobacter</taxon>
    </lineage>
</organism>
<evidence type="ECO:0000256" key="7">
    <source>
        <dbReference type="ARBA" id="ARBA00022723"/>
    </source>
</evidence>
<dbReference type="AlphaFoldDB" id="A0A5J4KVY1"/>
<evidence type="ECO:0000256" key="4">
    <source>
        <dbReference type="ARBA" id="ARBA00022475"/>
    </source>
</evidence>
<evidence type="ECO:0000313" key="14">
    <source>
        <dbReference type="Proteomes" id="UP000326912"/>
    </source>
</evidence>
<dbReference type="GO" id="GO:0046872">
    <property type="term" value="F:metal ion binding"/>
    <property type="evidence" value="ECO:0007669"/>
    <property type="project" value="UniProtKB-UniRule"/>
</dbReference>
<sequence>MDTLLLARWQFAITTVYHFFFVPLTLGLVLLVAIMETIYVRSHNDVYKRMAQFWGRLFLINFAMGVATGIVQEFQFGMNWASYSRFVGDIFGAPLAIEALLAFFLESTFLGIWMFGWDKLPKKLHLATIWLVVFGSYLSAFWILIANSFMQEPVGFVLRNGRAEMVNFLALITNPNLWVQFPHVITAGIATGSFFVLGISAYNLLRKGKDSELFRKSAAIGAAAAVISSLLVAIVGHTQAQHMIRTQPMKMAAAEALWNSEDPAAFSLFTIGNENSRKDVFAIKVPDLLSVLAFNQPDGKIPGINDLQAQYVKQYGPGNYVPPVAITYWSFRIMVGTGMAMIAASLLALFFLMRGQLEKARWLLWLLPFTIALPYLGNSAGWIMTEVGRQPWIVFGLMTTARGVSPTVNAGSVLTSLLVFATLYGVLAVADVYLLARYSRIEDKDAVQPTVQPDGALIEAY</sequence>
<dbReference type="GO" id="GO:0009055">
    <property type="term" value="F:electron transfer activity"/>
    <property type="evidence" value="ECO:0007669"/>
    <property type="project" value="UniProtKB-UniRule"/>
</dbReference>
<proteinExistence type="inferred from homology"/>
<accession>A0A5J4KVY1</accession>
<evidence type="ECO:0000256" key="2">
    <source>
        <dbReference type="ARBA" id="ARBA00009819"/>
    </source>
</evidence>
<comment type="similarity">
    <text evidence="2 12">Belongs to the cytochrome ubiquinol oxidase subunit 1 family.</text>
</comment>
<feature type="transmembrane region" description="Helical" evidence="12">
    <location>
        <begin position="364"/>
        <end position="384"/>
    </location>
</feature>
<dbReference type="PANTHER" id="PTHR30365:SF15">
    <property type="entry name" value="CYTOCHROME BD UBIQUINOL OXIDASE SUBUNIT 1"/>
    <property type="match status" value="1"/>
</dbReference>
<gene>
    <name evidence="13" type="ORF">KDW_48420</name>
</gene>
<keyword evidence="8 12" id="KW-0249">Electron transport</keyword>
<keyword evidence="6 12" id="KW-0812">Transmembrane</keyword>
<evidence type="ECO:0000256" key="8">
    <source>
        <dbReference type="ARBA" id="ARBA00022982"/>
    </source>
</evidence>
<name>A0A5J4KVY1_9CHLR</name>
<keyword evidence="11 12" id="KW-0472">Membrane</keyword>
<protein>
    <submittedName>
        <fullName evidence="13">Cytochrome ubiquinol oxidase subunit I</fullName>
    </submittedName>
</protein>
<feature type="transmembrane region" description="Helical" evidence="12">
    <location>
        <begin position="53"/>
        <end position="71"/>
    </location>
</feature>
<comment type="caution">
    <text evidence="13">The sequence shown here is derived from an EMBL/GenBank/DDBJ whole genome shotgun (WGS) entry which is preliminary data.</text>
</comment>
<comment type="subcellular location">
    <subcellularLocation>
        <location evidence="1">Cell membrane</location>
        <topology evidence="1">Multi-pass membrane protein</topology>
    </subcellularLocation>
</comment>
<dbReference type="InterPro" id="IPR002585">
    <property type="entry name" value="Cyt-d_ubiquinol_oxidase_su_1"/>
</dbReference>
<dbReference type="GO" id="GO:0019646">
    <property type="term" value="P:aerobic electron transport chain"/>
    <property type="evidence" value="ECO:0007669"/>
    <property type="project" value="InterPro"/>
</dbReference>
<dbReference type="GO" id="GO:0070069">
    <property type="term" value="C:cytochrome complex"/>
    <property type="evidence" value="ECO:0007669"/>
    <property type="project" value="UniProtKB-UniRule"/>
</dbReference>
<feature type="transmembrane region" description="Helical" evidence="12">
    <location>
        <begin position="184"/>
        <end position="205"/>
    </location>
</feature>
<feature type="transmembrane region" description="Helical" evidence="12">
    <location>
        <begin position="91"/>
        <end position="115"/>
    </location>
</feature>
<evidence type="ECO:0000256" key="12">
    <source>
        <dbReference type="PIRNR" id="PIRNR006446"/>
    </source>
</evidence>
<reference evidence="13 14" key="1">
    <citation type="submission" date="2019-10" db="EMBL/GenBank/DDBJ databases">
        <title>Dictyobacter vulcani sp. nov., within the class Ktedonobacteria, isolated from soil of volcanic Mt. Zao.</title>
        <authorList>
            <person name="Zheng Y."/>
            <person name="Wang C.M."/>
            <person name="Sakai Y."/>
            <person name="Abe K."/>
            <person name="Yokota A."/>
            <person name="Yabe S."/>
        </authorList>
    </citation>
    <scope>NUCLEOTIDE SEQUENCE [LARGE SCALE GENOMIC DNA]</scope>
    <source>
        <strain evidence="13 14">W12</strain>
    </source>
</reference>
<keyword evidence="10 12" id="KW-0408">Iron</keyword>
<evidence type="ECO:0000256" key="1">
    <source>
        <dbReference type="ARBA" id="ARBA00004651"/>
    </source>
</evidence>
<dbReference type="Proteomes" id="UP000326912">
    <property type="component" value="Unassembled WGS sequence"/>
</dbReference>
<feature type="transmembrane region" description="Helical" evidence="12">
    <location>
        <begin position="20"/>
        <end position="41"/>
    </location>
</feature>
<keyword evidence="3 12" id="KW-0813">Transport</keyword>